<gene>
    <name evidence="1" type="ORF">C095_02685</name>
</gene>
<reference evidence="1 2" key="1">
    <citation type="submission" date="2013-08" db="EMBL/GenBank/DDBJ databases">
        <title>An opportunistic ruminal bacterium that causes liver abscesses in cattle.</title>
        <authorList>
            <person name="Benahmed F.H."/>
            <person name="Rasmussen M."/>
            <person name="Harbottle H."/>
            <person name="Soppet D."/>
            <person name="Nagaraja T.G."/>
            <person name="Davidson M."/>
        </authorList>
    </citation>
    <scope>NUCLEOTIDE SEQUENCE [LARGE SCALE GENOMIC DNA]</scope>
    <source>
        <strain evidence="1 2">B35</strain>
    </source>
</reference>
<protein>
    <submittedName>
        <fullName evidence="1">Uncharacterized protein</fullName>
    </submittedName>
</protein>
<dbReference type="Proteomes" id="UP000031184">
    <property type="component" value="Unassembled WGS sequence"/>
</dbReference>
<accession>A0A017H446</accession>
<dbReference type="OrthoDB" id="363007at2"/>
<name>A0A017H446_9FUSO</name>
<dbReference type="AlphaFoldDB" id="A0A017H446"/>
<dbReference type="PATRIC" id="fig|1226633.4.peg.533"/>
<proteinExistence type="predicted"/>
<dbReference type="RefSeq" id="WP_005959269.1">
    <property type="nucleotide sequence ID" value="NZ_AOJP01000010.1"/>
</dbReference>
<evidence type="ECO:0000313" key="2">
    <source>
        <dbReference type="Proteomes" id="UP000031184"/>
    </source>
</evidence>
<comment type="caution">
    <text evidence="1">The sequence shown here is derived from an EMBL/GenBank/DDBJ whole genome shotgun (WGS) entry which is preliminary data.</text>
</comment>
<evidence type="ECO:0000313" key="1">
    <source>
        <dbReference type="EMBL" id="KID49698.1"/>
    </source>
</evidence>
<organism evidence="1 2">
    <name type="scientific">Fusobacterium necrophorum subsp. funduliforme B35</name>
    <dbReference type="NCBI Taxonomy" id="1226633"/>
    <lineage>
        <taxon>Bacteria</taxon>
        <taxon>Fusobacteriati</taxon>
        <taxon>Fusobacteriota</taxon>
        <taxon>Fusobacteriia</taxon>
        <taxon>Fusobacteriales</taxon>
        <taxon>Fusobacteriaceae</taxon>
        <taxon>Fusobacterium</taxon>
    </lineage>
</organism>
<sequence length="139" mass="14965">MRKKLVLTLGTLLSVAALAHAPLVSVDDNGDGTIYVEGGFSNGASAAGIPVIIVKDAPYNGPEETFKGKEILYEGKFGEDNSITLPKPATPKYEVYFNAGEGHIIGKKGPALTEAEQEAWKKAVDAFDFGDWKDYMLEK</sequence>
<dbReference type="EMBL" id="AUZI01000011">
    <property type="protein sequence ID" value="KID49698.1"/>
    <property type="molecule type" value="Genomic_DNA"/>
</dbReference>